<dbReference type="HOGENOM" id="CLU_3230788_0_0_4"/>
<accession>A3NUU7</accession>
<dbReference type="EMBL" id="CP000572">
    <property type="protein sequence ID" value="ABN91259.1"/>
    <property type="molecule type" value="Genomic_DNA"/>
</dbReference>
<evidence type="ECO:0000256" key="1">
    <source>
        <dbReference type="SAM" id="MobiDB-lite"/>
    </source>
</evidence>
<dbReference type="Proteomes" id="UP000006738">
    <property type="component" value="Chromosome I"/>
</dbReference>
<evidence type="ECO:0000313" key="2">
    <source>
        <dbReference type="EMBL" id="ABN91259.1"/>
    </source>
</evidence>
<reference evidence="2 3" key="1">
    <citation type="submission" date="2007-02" db="EMBL/GenBank/DDBJ databases">
        <authorList>
            <person name="DeShazer D."/>
            <person name="Woods D.E."/>
            <person name="Nierman W.C."/>
        </authorList>
    </citation>
    <scope>NUCLEOTIDE SEQUENCE [LARGE SCALE GENOMIC DNA]</scope>
    <source>
        <strain evidence="2 3">1106a</strain>
    </source>
</reference>
<organism evidence="2 3">
    <name type="scientific">Burkholderia pseudomallei (strain 1106a)</name>
    <dbReference type="NCBI Taxonomy" id="357348"/>
    <lineage>
        <taxon>Bacteria</taxon>
        <taxon>Pseudomonadati</taxon>
        <taxon>Pseudomonadota</taxon>
        <taxon>Betaproteobacteria</taxon>
        <taxon>Burkholderiales</taxon>
        <taxon>Burkholderiaceae</taxon>
        <taxon>Burkholderia</taxon>
        <taxon>pseudomallei group</taxon>
    </lineage>
</organism>
<gene>
    <name evidence="2" type="ordered locus">BURPS1106A_1854</name>
</gene>
<feature type="region of interest" description="Disordered" evidence="1">
    <location>
        <begin position="1"/>
        <end position="43"/>
    </location>
</feature>
<proteinExistence type="predicted"/>
<protein>
    <submittedName>
        <fullName evidence="2">Uncharacterized protein</fullName>
    </submittedName>
</protein>
<dbReference type="KEGG" id="bpl:BURPS1106A_1854"/>
<evidence type="ECO:0000313" key="3">
    <source>
        <dbReference type="Proteomes" id="UP000006738"/>
    </source>
</evidence>
<sequence>MSVAWTAARRTGAARTAGMPGAARGARRTRPGPPGSVSASSCA</sequence>
<dbReference type="AlphaFoldDB" id="A3NUU7"/>
<feature type="compositionally biased region" description="Low complexity" evidence="1">
    <location>
        <begin position="1"/>
        <end position="24"/>
    </location>
</feature>
<name>A3NUU7_BURP0</name>